<dbReference type="Proteomes" id="UP000615026">
    <property type="component" value="Unassembled WGS sequence"/>
</dbReference>
<dbReference type="Pfam" id="PF05685">
    <property type="entry name" value="Uma2"/>
    <property type="match status" value="1"/>
</dbReference>
<keyword evidence="3" id="KW-1185">Reference proteome</keyword>
<proteinExistence type="predicted"/>
<dbReference type="PANTHER" id="PTHR35400:SF1">
    <property type="entry name" value="SLR1083 PROTEIN"/>
    <property type="match status" value="1"/>
</dbReference>
<evidence type="ECO:0000313" key="3">
    <source>
        <dbReference type="Proteomes" id="UP000615026"/>
    </source>
</evidence>
<gene>
    <name evidence="2" type="ORF">IQ260_22160</name>
</gene>
<sequence>MSVALAKWTLDDYHRMTTAGILDGRSVELLNGEIVTMAPEGPEHAFLGDEGGDYLSELLGSRAKVREGRPITLPNQSEPEPDLAVVKPLGDIYRQRHPYAEDVFWVIEFSNTSLAKDLGVKRKVYATANIPEYWVVNLKEQNIVVLRKPEQGDYQIQQTLNNGTIQLVTFPDVTVSISRILRQL</sequence>
<dbReference type="InterPro" id="IPR012296">
    <property type="entry name" value="Nuclease_put_TT1808"/>
</dbReference>
<comment type="caution">
    <text evidence="2">The sequence shown here is derived from an EMBL/GenBank/DDBJ whole genome shotgun (WGS) entry which is preliminary data.</text>
</comment>
<evidence type="ECO:0000259" key="1">
    <source>
        <dbReference type="Pfam" id="PF05685"/>
    </source>
</evidence>
<dbReference type="InterPro" id="IPR008538">
    <property type="entry name" value="Uma2"/>
</dbReference>
<name>A0A929FBQ6_LEPEC</name>
<organism evidence="2 3">
    <name type="scientific">Leptolyngbya cf. ectocarpi LEGE 11479</name>
    <dbReference type="NCBI Taxonomy" id="1828722"/>
    <lineage>
        <taxon>Bacteria</taxon>
        <taxon>Bacillati</taxon>
        <taxon>Cyanobacteriota</taxon>
        <taxon>Cyanophyceae</taxon>
        <taxon>Leptolyngbyales</taxon>
        <taxon>Leptolyngbyaceae</taxon>
        <taxon>Leptolyngbya group</taxon>
        <taxon>Leptolyngbya</taxon>
    </lineage>
</organism>
<dbReference type="InterPro" id="IPR011335">
    <property type="entry name" value="Restrct_endonuc-II-like"/>
</dbReference>
<dbReference type="RefSeq" id="WP_193995259.1">
    <property type="nucleotide sequence ID" value="NZ_JADEXP010000264.1"/>
</dbReference>
<reference evidence="2" key="1">
    <citation type="submission" date="2020-10" db="EMBL/GenBank/DDBJ databases">
        <authorList>
            <person name="Castelo-Branco R."/>
            <person name="Eusebio N."/>
            <person name="Adriana R."/>
            <person name="Vieira A."/>
            <person name="Brugerolle De Fraissinette N."/>
            <person name="Rezende De Castro R."/>
            <person name="Schneider M.P."/>
            <person name="Vasconcelos V."/>
            <person name="Leao P.N."/>
        </authorList>
    </citation>
    <scope>NUCLEOTIDE SEQUENCE</scope>
    <source>
        <strain evidence="2">LEGE 11479</strain>
    </source>
</reference>
<dbReference type="GO" id="GO:0004519">
    <property type="term" value="F:endonuclease activity"/>
    <property type="evidence" value="ECO:0007669"/>
    <property type="project" value="UniProtKB-KW"/>
</dbReference>
<accession>A0A929FBQ6</accession>
<dbReference type="SUPFAM" id="SSF52980">
    <property type="entry name" value="Restriction endonuclease-like"/>
    <property type="match status" value="1"/>
</dbReference>
<keyword evidence="2" id="KW-0255">Endonuclease</keyword>
<dbReference type="EMBL" id="JADEXP010000264">
    <property type="protein sequence ID" value="MBE9069352.1"/>
    <property type="molecule type" value="Genomic_DNA"/>
</dbReference>
<dbReference type="Gene3D" id="3.90.1570.10">
    <property type="entry name" value="tt1808, chain A"/>
    <property type="match status" value="1"/>
</dbReference>
<dbReference type="PANTHER" id="PTHR35400">
    <property type="entry name" value="SLR1083 PROTEIN"/>
    <property type="match status" value="1"/>
</dbReference>
<dbReference type="CDD" id="cd06260">
    <property type="entry name" value="DUF820-like"/>
    <property type="match status" value="1"/>
</dbReference>
<evidence type="ECO:0000313" key="2">
    <source>
        <dbReference type="EMBL" id="MBE9069352.1"/>
    </source>
</evidence>
<dbReference type="AlphaFoldDB" id="A0A929FBQ6"/>
<protein>
    <submittedName>
        <fullName evidence="2">Uma2 family endonuclease</fullName>
    </submittedName>
</protein>
<feature type="domain" description="Putative restriction endonuclease" evidence="1">
    <location>
        <begin position="11"/>
        <end position="175"/>
    </location>
</feature>
<keyword evidence="2" id="KW-0378">Hydrolase</keyword>
<keyword evidence="2" id="KW-0540">Nuclease</keyword>